<proteinExistence type="predicted"/>
<name>A0A174EC52_PHOVU</name>
<dbReference type="EMBL" id="CYZI01000008">
    <property type="protein sequence ID" value="CUO34186.1"/>
    <property type="molecule type" value="Genomic_DNA"/>
</dbReference>
<feature type="domain" description="Helix-turn-helix" evidence="1">
    <location>
        <begin position="65"/>
        <end position="109"/>
    </location>
</feature>
<sequence>MPAAKFEIKRKCQVCGQEFIAKTIESWYCSKRCSNIAYKRRKDEEKRNQRLDEIVKSIPKHQDYIKVSEAYAMFGISKDTLYRLIHKGTISHINLGTNQIRVSKEELLKLYPLRKKALTKPKPVAKLYSLEPKDCYTIGEISKKFHLEDSTVYLHIRKYSIPTRQIGNFVYVPKKEIDNLYKGMKQ</sequence>
<evidence type="ECO:0000259" key="1">
    <source>
        <dbReference type="Pfam" id="PF12728"/>
    </source>
</evidence>
<reference evidence="2 3" key="1">
    <citation type="submission" date="2015-09" db="EMBL/GenBank/DDBJ databases">
        <authorList>
            <consortium name="Pathogen Informatics"/>
        </authorList>
    </citation>
    <scope>NUCLEOTIDE SEQUENCE [LARGE SCALE GENOMIC DNA]</scope>
    <source>
        <strain evidence="2 3">2789STDY5834842</strain>
    </source>
</reference>
<protein>
    <submittedName>
        <fullName evidence="2">DNA binding domain, excisionase family</fullName>
    </submittedName>
</protein>
<dbReference type="Gene3D" id="1.10.10.60">
    <property type="entry name" value="Homeodomain-like"/>
    <property type="match status" value="1"/>
</dbReference>
<dbReference type="InterPro" id="IPR041657">
    <property type="entry name" value="HTH_17"/>
</dbReference>
<evidence type="ECO:0000313" key="3">
    <source>
        <dbReference type="Proteomes" id="UP000095333"/>
    </source>
</evidence>
<dbReference type="Proteomes" id="UP000095333">
    <property type="component" value="Unassembled WGS sequence"/>
</dbReference>
<dbReference type="GeneID" id="60063422"/>
<dbReference type="InterPro" id="IPR010093">
    <property type="entry name" value="SinI_DNA-bd"/>
</dbReference>
<accession>A0A174EC52</accession>
<dbReference type="NCBIfam" id="TIGR01764">
    <property type="entry name" value="excise"/>
    <property type="match status" value="1"/>
</dbReference>
<dbReference type="AlphaFoldDB" id="A0A174EC52"/>
<organism evidence="2 3">
    <name type="scientific">Phocaeicola vulgatus</name>
    <name type="common">Bacteroides vulgatus</name>
    <dbReference type="NCBI Taxonomy" id="821"/>
    <lineage>
        <taxon>Bacteria</taxon>
        <taxon>Pseudomonadati</taxon>
        <taxon>Bacteroidota</taxon>
        <taxon>Bacteroidia</taxon>
        <taxon>Bacteroidales</taxon>
        <taxon>Bacteroidaceae</taxon>
        <taxon>Phocaeicola</taxon>
    </lineage>
</organism>
<dbReference type="RefSeq" id="WP_005936676.1">
    <property type="nucleotide sequence ID" value="NZ_CYZI01000008.1"/>
</dbReference>
<gene>
    <name evidence="2" type="ORF">ERS852457_01800</name>
</gene>
<dbReference type="Pfam" id="PF12728">
    <property type="entry name" value="HTH_17"/>
    <property type="match status" value="1"/>
</dbReference>
<dbReference type="GO" id="GO:0003677">
    <property type="term" value="F:DNA binding"/>
    <property type="evidence" value="ECO:0007669"/>
    <property type="project" value="InterPro"/>
</dbReference>
<evidence type="ECO:0000313" key="2">
    <source>
        <dbReference type="EMBL" id="CUO34186.1"/>
    </source>
</evidence>